<proteinExistence type="predicted"/>
<dbReference type="GO" id="GO:0006571">
    <property type="term" value="P:tyrosine biosynthetic process"/>
    <property type="evidence" value="ECO:0007669"/>
    <property type="project" value="InterPro"/>
</dbReference>
<evidence type="ECO:0000313" key="2">
    <source>
        <dbReference type="EMBL" id="RYR04363.1"/>
    </source>
</evidence>
<evidence type="ECO:0000259" key="1">
    <source>
        <dbReference type="Pfam" id="PF26213"/>
    </source>
</evidence>
<comment type="caution">
    <text evidence="2">The sequence shown here is derived from an EMBL/GenBank/DDBJ whole genome shotgun (WGS) entry which is preliminary data.</text>
</comment>
<dbReference type="EMBL" id="SDMP01000016">
    <property type="protein sequence ID" value="RYR04363.1"/>
    <property type="molecule type" value="Genomic_DNA"/>
</dbReference>
<sequence>MFRLESAPNGWTGLSYVFENVRIFDEEQRVSRGENVLNGFAREGCRIGEMSCEDHDHYTTSLQFITHIVGRILERLMLESMPINTKGYKSLLGLVENTVGYIFDLYYGLFMFNKNFLEVLEKLDLTFWDLRK</sequence>
<evidence type="ECO:0000313" key="3">
    <source>
        <dbReference type="Proteomes" id="UP000289738"/>
    </source>
</evidence>
<dbReference type="PANTHER" id="PTHR43207:SF4">
    <property type="entry name" value="AROGENATE DEHYDROGENASE 2, CHLOROPLASTIC"/>
    <property type="match status" value="1"/>
</dbReference>
<gene>
    <name evidence="2" type="ORF">Ahy_B06g084068</name>
</gene>
<dbReference type="GO" id="GO:0033730">
    <property type="term" value="F:arogenate dehydrogenase (NADP+) activity"/>
    <property type="evidence" value="ECO:0007669"/>
    <property type="project" value="InterPro"/>
</dbReference>
<accession>A0A444YQW6</accession>
<name>A0A444YQW6_ARAHY</name>
<feature type="domain" description="TYRAAT2-like C-terminal" evidence="1">
    <location>
        <begin position="72"/>
        <end position="131"/>
    </location>
</feature>
<keyword evidence="3" id="KW-1185">Reference proteome</keyword>
<reference evidence="2 3" key="1">
    <citation type="submission" date="2019-01" db="EMBL/GenBank/DDBJ databases">
        <title>Sequencing of cultivated peanut Arachis hypogaea provides insights into genome evolution and oil improvement.</title>
        <authorList>
            <person name="Chen X."/>
        </authorList>
    </citation>
    <scope>NUCLEOTIDE SEQUENCE [LARGE SCALE GENOMIC DNA]</scope>
    <source>
        <strain evidence="3">cv. Fuhuasheng</strain>
        <tissue evidence="2">Leaves</tissue>
    </source>
</reference>
<protein>
    <recommendedName>
        <fullName evidence="1">TYRAAT2-like C-terminal domain-containing protein</fullName>
    </recommendedName>
</protein>
<dbReference type="InterPro" id="IPR045011">
    <property type="entry name" value="TYRAAT1/2"/>
</dbReference>
<dbReference type="PANTHER" id="PTHR43207">
    <property type="entry name" value="AROGENATE DEHYDROGENASE-RELATED"/>
    <property type="match status" value="1"/>
</dbReference>
<dbReference type="STRING" id="3818.A0A444YQW6"/>
<dbReference type="Pfam" id="PF26213">
    <property type="entry name" value="TYRAAT1_C"/>
    <property type="match status" value="1"/>
</dbReference>
<organism evidence="2 3">
    <name type="scientific">Arachis hypogaea</name>
    <name type="common">Peanut</name>
    <dbReference type="NCBI Taxonomy" id="3818"/>
    <lineage>
        <taxon>Eukaryota</taxon>
        <taxon>Viridiplantae</taxon>
        <taxon>Streptophyta</taxon>
        <taxon>Embryophyta</taxon>
        <taxon>Tracheophyta</taxon>
        <taxon>Spermatophyta</taxon>
        <taxon>Magnoliopsida</taxon>
        <taxon>eudicotyledons</taxon>
        <taxon>Gunneridae</taxon>
        <taxon>Pentapetalae</taxon>
        <taxon>rosids</taxon>
        <taxon>fabids</taxon>
        <taxon>Fabales</taxon>
        <taxon>Fabaceae</taxon>
        <taxon>Papilionoideae</taxon>
        <taxon>50 kb inversion clade</taxon>
        <taxon>dalbergioids sensu lato</taxon>
        <taxon>Dalbergieae</taxon>
        <taxon>Pterocarpus clade</taxon>
        <taxon>Arachis</taxon>
    </lineage>
</organism>
<dbReference type="AlphaFoldDB" id="A0A444YQW6"/>
<dbReference type="InterPro" id="IPR059064">
    <property type="entry name" value="TYRAAT2_C"/>
</dbReference>
<dbReference type="Proteomes" id="UP000289738">
    <property type="component" value="Chromosome B06"/>
</dbReference>